<dbReference type="Pfam" id="PF04542">
    <property type="entry name" value="Sigma70_r2"/>
    <property type="match status" value="1"/>
</dbReference>
<dbReference type="Gene3D" id="1.10.1740.10">
    <property type="match status" value="1"/>
</dbReference>
<keyword evidence="3" id="KW-0731">Sigma factor</keyword>
<dbReference type="SUPFAM" id="SSF88946">
    <property type="entry name" value="Sigma2 domain of RNA polymerase sigma factors"/>
    <property type="match status" value="1"/>
</dbReference>
<comment type="caution">
    <text evidence="8">The sequence shown here is derived from an EMBL/GenBank/DDBJ whole genome shotgun (WGS) entry which is preliminary data.</text>
</comment>
<evidence type="ECO:0000256" key="3">
    <source>
        <dbReference type="ARBA" id="ARBA00023082"/>
    </source>
</evidence>
<dbReference type="RefSeq" id="WP_408977024.1">
    <property type="nucleotide sequence ID" value="NZ_JBJUVG010000003.1"/>
</dbReference>
<dbReference type="NCBIfam" id="TIGR02937">
    <property type="entry name" value="sigma70-ECF"/>
    <property type="match status" value="1"/>
</dbReference>
<keyword evidence="4" id="KW-0238">DNA-binding</keyword>
<accession>A0ABW9GXX4</accession>
<evidence type="ECO:0000313" key="9">
    <source>
        <dbReference type="Proteomes" id="UP001631949"/>
    </source>
</evidence>
<dbReference type="PANTHER" id="PTHR43133:SF8">
    <property type="entry name" value="RNA POLYMERASE SIGMA FACTOR HI_1459-RELATED"/>
    <property type="match status" value="1"/>
</dbReference>
<feature type="domain" description="RNA polymerase sigma-70 region 2" evidence="6">
    <location>
        <begin position="25"/>
        <end position="89"/>
    </location>
</feature>
<comment type="similarity">
    <text evidence="1">Belongs to the sigma-70 factor family. ECF subfamily.</text>
</comment>
<dbReference type="EMBL" id="JBJUVG010000003">
    <property type="protein sequence ID" value="MFM9413408.1"/>
    <property type="molecule type" value="Genomic_DNA"/>
</dbReference>
<evidence type="ECO:0000259" key="7">
    <source>
        <dbReference type="Pfam" id="PF08281"/>
    </source>
</evidence>
<dbReference type="CDD" id="cd06171">
    <property type="entry name" value="Sigma70_r4"/>
    <property type="match status" value="1"/>
</dbReference>
<keyword evidence="5" id="KW-0804">Transcription</keyword>
<dbReference type="Pfam" id="PF08281">
    <property type="entry name" value="Sigma70_r4_2"/>
    <property type="match status" value="1"/>
</dbReference>
<dbReference type="InterPro" id="IPR036388">
    <property type="entry name" value="WH-like_DNA-bd_sf"/>
</dbReference>
<name>A0ABW9GXX4_9FIRM</name>
<dbReference type="InterPro" id="IPR007627">
    <property type="entry name" value="RNA_pol_sigma70_r2"/>
</dbReference>
<dbReference type="InterPro" id="IPR013324">
    <property type="entry name" value="RNA_pol_sigma_r3/r4-like"/>
</dbReference>
<dbReference type="Proteomes" id="UP001631949">
    <property type="component" value="Unassembled WGS sequence"/>
</dbReference>
<protein>
    <submittedName>
        <fullName evidence="8">RNA polymerase sigma factor</fullName>
    </submittedName>
</protein>
<evidence type="ECO:0000256" key="1">
    <source>
        <dbReference type="ARBA" id="ARBA00010641"/>
    </source>
</evidence>
<evidence type="ECO:0000256" key="4">
    <source>
        <dbReference type="ARBA" id="ARBA00023125"/>
    </source>
</evidence>
<evidence type="ECO:0000256" key="2">
    <source>
        <dbReference type="ARBA" id="ARBA00023015"/>
    </source>
</evidence>
<reference evidence="8 9" key="1">
    <citation type="journal article" date="2016" name="Int. J. Syst. Evol. Microbiol.">
        <title>Peptococcus simiae sp. nov., isolated from rhesus macaque faeces and emended description of the genus Peptococcus.</title>
        <authorList>
            <person name="Shkoporov A.N."/>
            <person name="Efimov B.A."/>
            <person name="Kondova I."/>
            <person name="Ouwerling B."/>
            <person name="Chaplin A.V."/>
            <person name="Shcherbakova V.A."/>
            <person name="Langermans J.A.M."/>
        </authorList>
    </citation>
    <scope>NUCLEOTIDE SEQUENCE [LARGE SCALE GENOMIC DNA]</scope>
    <source>
        <strain evidence="8 9">M108</strain>
    </source>
</reference>
<dbReference type="Gene3D" id="1.10.10.10">
    <property type="entry name" value="Winged helix-like DNA-binding domain superfamily/Winged helix DNA-binding domain"/>
    <property type="match status" value="1"/>
</dbReference>
<proteinExistence type="inferred from homology"/>
<dbReference type="InterPro" id="IPR039425">
    <property type="entry name" value="RNA_pol_sigma-70-like"/>
</dbReference>
<sequence>MISSKQWIPWVKQAQAGDQAAFTELVRHFQAEGYRAAWLWAGDGAEDILQEAFLTCWQKLPQLRQARAFRSWFYQILRRTALDYIKRRQAEVPQDNMDPLFASSRPNQAMTDSDRLQAALGQLPDAQRDACSLYYYAGFSVKEIAAMTQVPQATVKSRLFHARKKLRALLLSDNPPD</sequence>
<keyword evidence="2" id="KW-0805">Transcription regulation</keyword>
<feature type="domain" description="RNA polymerase sigma factor 70 region 4 type 2" evidence="7">
    <location>
        <begin position="114"/>
        <end position="166"/>
    </location>
</feature>
<evidence type="ECO:0000256" key="5">
    <source>
        <dbReference type="ARBA" id="ARBA00023163"/>
    </source>
</evidence>
<dbReference type="InterPro" id="IPR014284">
    <property type="entry name" value="RNA_pol_sigma-70_dom"/>
</dbReference>
<gene>
    <name evidence="8" type="ORF">ACKQTC_03405</name>
</gene>
<dbReference type="InterPro" id="IPR013249">
    <property type="entry name" value="RNA_pol_sigma70_r4_t2"/>
</dbReference>
<evidence type="ECO:0000259" key="6">
    <source>
        <dbReference type="Pfam" id="PF04542"/>
    </source>
</evidence>
<dbReference type="SUPFAM" id="SSF88659">
    <property type="entry name" value="Sigma3 and sigma4 domains of RNA polymerase sigma factors"/>
    <property type="match status" value="1"/>
</dbReference>
<evidence type="ECO:0000313" key="8">
    <source>
        <dbReference type="EMBL" id="MFM9413408.1"/>
    </source>
</evidence>
<dbReference type="InterPro" id="IPR013325">
    <property type="entry name" value="RNA_pol_sigma_r2"/>
</dbReference>
<organism evidence="8 9">
    <name type="scientific">Peptococcus simiae</name>
    <dbReference type="NCBI Taxonomy" id="1643805"/>
    <lineage>
        <taxon>Bacteria</taxon>
        <taxon>Bacillati</taxon>
        <taxon>Bacillota</taxon>
        <taxon>Clostridia</taxon>
        <taxon>Eubacteriales</taxon>
        <taxon>Peptococcaceae</taxon>
        <taxon>Peptococcus</taxon>
    </lineage>
</organism>
<dbReference type="PANTHER" id="PTHR43133">
    <property type="entry name" value="RNA POLYMERASE ECF-TYPE SIGMA FACTO"/>
    <property type="match status" value="1"/>
</dbReference>
<keyword evidence="9" id="KW-1185">Reference proteome</keyword>